<dbReference type="AlphaFoldDB" id="A0A917H729"/>
<feature type="transmembrane region" description="Helical" evidence="1">
    <location>
        <begin position="300"/>
        <end position="320"/>
    </location>
</feature>
<feature type="transmembrane region" description="Helical" evidence="1">
    <location>
        <begin position="98"/>
        <end position="118"/>
    </location>
</feature>
<keyword evidence="1" id="KW-1133">Transmembrane helix</keyword>
<reference evidence="2" key="2">
    <citation type="submission" date="2020-09" db="EMBL/GenBank/DDBJ databases">
        <authorList>
            <person name="Sun Q."/>
            <person name="Zhou Y."/>
        </authorList>
    </citation>
    <scope>NUCLEOTIDE SEQUENCE</scope>
    <source>
        <strain evidence="2">CGMCC 1.12997</strain>
    </source>
</reference>
<comment type="caution">
    <text evidence="2">The sequence shown here is derived from an EMBL/GenBank/DDBJ whole genome shotgun (WGS) entry which is preliminary data.</text>
</comment>
<keyword evidence="1" id="KW-0812">Transmembrane</keyword>
<proteinExistence type="predicted"/>
<accession>A0A917H729</accession>
<dbReference type="RefSeq" id="WP_188552907.1">
    <property type="nucleotide sequence ID" value="NZ_BMGT01000001.1"/>
</dbReference>
<feature type="transmembrane region" description="Helical" evidence="1">
    <location>
        <begin position="326"/>
        <end position="346"/>
    </location>
</feature>
<evidence type="ECO:0000313" key="2">
    <source>
        <dbReference type="EMBL" id="GGG69146.1"/>
    </source>
</evidence>
<dbReference type="EMBL" id="BMGT01000001">
    <property type="protein sequence ID" value="GGG69146.1"/>
    <property type="molecule type" value="Genomic_DNA"/>
</dbReference>
<gene>
    <name evidence="2" type="ORF">GCM10011585_08950</name>
</gene>
<protein>
    <submittedName>
        <fullName evidence="2">Uncharacterized protein</fullName>
    </submittedName>
</protein>
<evidence type="ECO:0000313" key="3">
    <source>
        <dbReference type="Proteomes" id="UP000647241"/>
    </source>
</evidence>
<evidence type="ECO:0000256" key="1">
    <source>
        <dbReference type="SAM" id="Phobius"/>
    </source>
</evidence>
<keyword evidence="3" id="KW-1185">Reference proteome</keyword>
<sequence>MFRWNESTQSTTASPASFKDALCDSERLLKYAAETGVEVDAATRAAVLLARSTPPDNWTEPIIDGLLEALTKLAALLKPVTADSLKAWTQDTGATVRYYLRWAIILACVIVPASIASFTTSALSNSLRTDIASANDLAVKLRAQLGVAPVGTETGGQAGTVAVTLPPGISDSEIISELQDYASTIRLIDARARELNWLVLPRVSPPAQTERSNPSQRAVYELDPRLPNYYVARDTATATYQSVRYFAQSLLNNVSIFYGALNTCILPVLYALLGTCAYLLRNFESQMSNHTFIPSPANSARFLIAAIGGAVVGLFNNFTITPEASVPPLALAFLVGYAVDVFFAFLEGLLKVFSRTEVPPRTPA</sequence>
<name>A0A917H729_9BACT</name>
<dbReference type="Proteomes" id="UP000647241">
    <property type="component" value="Unassembled WGS sequence"/>
</dbReference>
<reference evidence="2" key="1">
    <citation type="journal article" date="2014" name="Int. J. Syst. Evol. Microbiol.">
        <title>Complete genome sequence of Corynebacterium casei LMG S-19264T (=DSM 44701T), isolated from a smear-ripened cheese.</title>
        <authorList>
            <consortium name="US DOE Joint Genome Institute (JGI-PGF)"/>
            <person name="Walter F."/>
            <person name="Albersmeier A."/>
            <person name="Kalinowski J."/>
            <person name="Ruckert C."/>
        </authorList>
    </citation>
    <scope>NUCLEOTIDE SEQUENCE</scope>
    <source>
        <strain evidence="2">CGMCC 1.12997</strain>
    </source>
</reference>
<keyword evidence="1" id="KW-0472">Membrane</keyword>
<feature type="transmembrane region" description="Helical" evidence="1">
    <location>
        <begin position="256"/>
        <end position="280"/>
    </location>
</feature>
<organism evidence="2 3">
    <name type="scientific">Edaphobacter dinghuensis</name>
    <dbReference type="NCBI Taxonomy" id="1560005"/>
    <lineage>
        <taxon>Bacteria</taxon>
        <taxon>Pseudomonadati</taxon>
        <taxon>Acidobacteriota</taxon>
        <taxon>Terriglobia</taxon>
        <taxon>Terriglobales</taxon>
        <taxon>Acidobacteriaceae</taxon>
        <taxon>Edaphobacter</taxon>
    </lineage>
</organism>